<dbReference type="SUPFAM" id="SSF48498">
    <property type="entry name" value="Tetracyclin repressor-like, C-terminal domain"/>
    <property type="match status" value="1"/>
</dbReference>
<gene>
    <name evidence="2" type="ORF">APX70_04357</name>
</gene>
<dbReference type="GO" id="GO:0045892">
    <property type="term" value="P:negative regulation of DNA-templated transcription"/>
    <property type="evidence" value="ECO:0007669"/>
    <property type="project" value="InterPro"/>
</dbReference>
<evidence type="ECO:0000259" key="1">
    <source>
        <dbReference type="Pfam" id="PF08362"/>
    </source>
</evidence>
<dbReference type="Pfam" id="PF08362">
    <property type="entry name" value="TetR_C_3"/>
    <property type="match status" value="1"/>
</dbReference>
<evidence type="ECO:0000313" key="2">
    <source>
        <dbReference type="EMBL" id="RML92911.1"/>
    </source>
</evidence>
<reference evidence="2 3" key="1">
    <citation type="submission" date="2018-08" db="EMBL/GenBank/DDBJ databases">
        <title>Recombination of ecologically and evolutionarily significant loci maintains genetic cohesion in the Pseudomonas syringae species complex.</title>
        <authorList>
            <person name="Dillon M."/>
            <person name="Thakur S."/>
            <person name="Almeida R.N.D."/>
            <person name="Weir B.S."/>
            <person name="Guttman D.S."/>
        </authorList>
    </citation>
    <scope>NUCLEOTIDE SEQUENCE [LARGE SCALE GENOMIC DNA]</scope>
    <source>
        <strain evidence="2 3">88_10</strain>
    </source>
</reference>
<protein>
    <submittedName>
        <fullName evidence="2">TetR family transcriptional regulator</fullName>
    </submittedName>
</protein>
<organism evidence="2 3">
    <name type="scientific">Pseudomonas syringae pv. maculicola</name>
    <dbReference type="NCBI Taxonomy" id="59511"/>
    <lineage>
        <taxon>Bacteria</taxon>
        <taxon>Pseudomonadati</taxon>
        <taxon>Pseudomonadota</taxon>
        <taxon>Gammaproteobacteria</taxon>
        <taxon>Pseudomonadales</taxon>
        <taxon>Pseudomonadaceae</taxon>
        <taxon>Pseudomonas</taxon>
    </lineage>
</organism>
<evidence type="ECO:0000313" key="3">
    <source>
        <dbReference type="Proteomes" id="UP000282378"/>
    </source>
</evidence>
<sequence>MFTIWAATQTYADFDWQIATVTGKAKLDDADYEAATQTILRLVLKGCEPDR</sequence>
<proteinExistence type="predicted"/>
<dbReference type="InterPro" id="IPR036271">
    <property type="entry name" value="Tet_transcr_reg_TetR-rel_C_sf"/>
</dbReference>
<dbReference type="InterPro" id="IPR013573">
    <property type="entry name" value="Tscrpt_reg_YcdC_C"/>
</dbReference>
<comment type="caution">
    <text evidence="2">The sequence shown here is derived from an EMBL/GenBank/DDBJ whole genome shotgun (WGS) entry which is preliminary data.</text>
</comment>
<accession>A0A3M2ZXF2</accession>
<dbReference type="Gene3D" id="1.10.357.10">
    <property type="entry name" value="Tetracycline Repressor, domain 2"/>
    <property type="match status" value="1"/>
</dbReference>
<feature type="domain" description="Transcription regulator YcdC C-terminal" evidence="1">
    <location>
        <begin position="1"/>
        <end position="49"/>
    </location>
</feature>
<dbReference type="Proteomes" id="UP000282378">
    <property type="component" value="Unassembled WGS sequence"/>
</dbReference>
<dbReference type="EMBL" id="RBNL01001137">
    <property type="protein sequence ID" value="RML92911.1"/>
    <property type="molecule type" value="Genomic_DNA"/>
</dbReference>
<name>A0A3M2ZXF2_PSEYM</name>
<dbReference type="AlphaFoldDB" id="A0A3M2ZXF2"/>